<reference evidence="2" key="2">
    <citation type="submission" date="2021-09" db="EMBL/GenBank/DDBJ databases">
        <authorList>
            <person name="Jia N."/>
            <person name="Wang J."/>
            <person name="Shi W."/>
            <person name="Du L."/>
            <person name="Sun Y."/>
            <person name="Zhan W."/>
            <person name="Jiang J."/>
            <person name="Wang Q."/>
            <person name="Zhang B."/>
            <person name="Ji P."/>
            <person name="Sakyi L.B."/>
            <person name="Cui X."/>
            <person name="Yuan T."/>
            <person name="Jiang B."/>
            <person name="Yang W."/>
            <person name="Lam T.T.-Y."/>
            <person name="Chang Q."/>
            <person name="Ding S."/>
            <person name="Wang X."/>
            <person name="Zhu J."/>
            <person name="Ruan X."/>
            <person name="Zhao L."/>
            <person name="Wei J."/>
            <person name="Que T."/>
            <person name="Du C."/>
            <person name="Cheng J."/>
            <person name="Dai P."/>
            <person name="Han X."/>
            <person name="Huang E."/>
            <person name="Gao Y."/>
            <person name="Liu J."/>
            <person name="Shao H."/>
            <person name="Ye R."/>
            <person name="Li L."/>
            <person name="Wei W."/>
            <person name="Wang X."/>
            <person name="Wang C."/>
            <person name="Huo Q."/>
            <person name="Li W."/>
            <person name="Guo W."/>
            <person name="Chen H."/>
            <person name="Chen S."/>
            <person name="Zhou L."/>
            <person name="Zhou L."/>
            <person name="Ni X."/>
            <person name="Tian J."/>
            <person name="Zhou Y."/>
            <person name="Sheng Y."/>
            <person name="Liu T."/>
            <person name="Pan Y."/>
            <person name="Xia L."/>
            <person name="Li J."/>
            <person name="Zhao F."/>
            <person name="Cao W."/>
        </authorList>
    </citation>
    <scope>NUCLEOTIDE SEQUENCE</scope>
    <source>
        <strain evidence="2">Rmic-2018</strain>
        <tissue evidence="2">Larvae</tissue>
    </source>
</reference>
<keyword evidence="3" id="KW-1185">Reference proteome</keyword>
<gene>
    <name evidence="2" type="ORF">HPB51_013187</name>
</gene>
<organism evidence="2 3">
    <name type="scientific">Rhipicephalus microplus</name>
    <name type="common">Cattle tick</name>
    <name type="synonym">Boophilus microplus</name>
    <dbReference type="NCBI Taxonomy" id="6941"/>
    <lineage>
        <taxon>Eukaryota</taxon>
        <taxon>Metazoa</taxon>
        <taxon>Ecdysozoa</taxon>
        <taxon>Arthropoda</taxon>
        <taxon>Chelicerata</taxon>
        <taxon>Arachnida</taxon>
        <taxon>Acari</taxon>
        <taxon>Parasitiformes</taxon>
        <taxon>Ixodida</taxon>
        <taxon>Ixodoidea</taxon>
        <taxon>Ixodidae</taxon>
        <taxon>Rhipicephalinae</taxon>
        <taxon>Rhipicephalus</taxon>
        <taxon>Boophilus</taxon>
    </lineage>
</organism>
<evidence type="ECO:0000313" key="2">
    <source>
        <dbReference type="EMBL" id="KAH8033461.1"/>
    </source>
</evidence>
<evidence type="ECO:0000313" key="3">
    <source>
        <dbReference type="Proteomes" id="UP000821866"/>
    </source>
</evidence>
<reference evidence="2" key="1">
    <citation type="journal article" date="2020" name="Cell">
        <title>Large-Scale Comparative Analyses of Tick Genomes Elucidate Their Genetic Diversity and Vector Capacities.</title>
        <authorList>
            <consortium name="Tick Genome and Microbiome Consortium (TIGMIC)"/>
            <person name="Jia N."/>
            <person name="Wang J."/>
            <person name="Shi W."/>
            <person name="Du L."/>
            <person name="Sun Y."/>
            <person name="Zhan W."/>
            <person name="Jiang J.F."/>
            <person name="Wang Q."/>
            <person name="Zhang B."/>
            <person name="Ji P."/>
            <person name="Bell-Sakyi L."/>
            <person name="Cui X.M."/>
            <person name="Yuan T.T."/>
            <person name="Jiang B.G."/>
            <person name="Yang W.F."/>
            <person name="Lam T.T."/>
            <person name="Chang Q.C."/>
            <person name="Ding S.J."/>
            <person name="Wang X.J."/>
            <person name="Zhu J.G."/>
            <person name="Ruan X.D."/>
            <person name="Zhao L."/>
            <person name="Wei J.T."/>
            <person name="Ye R.Z."/>
            <person name="Que T.C."/>
            <person name="Du C.H."/>
            <person name="Zhou Y.H."/>
            <person name="Cheng J.X."/>
            <person name="Dai P.F."/>
            <person name="Guo W.B."/>
            <person name="Han X.H."/>
            <person name="Huang E.J."/>
            <person name="Li L.F."/>
            <person name="Wei W."/>
            <person name="Gao Y.C."/>
            <person name="Liu J.Z."/>
            <person name="Shao H.Z."/>
            <person name="Wang X."/>
            <person name="Wang C.C."/>
            <person name="Yang T.C."/>
            <person name="Huo Q.B."/>
            <person name="Li W."/>
            <person name="Chen H.Y."/>
            <person name="Chen S.E."/>
            <person name="Zhou L.G."/>
            <person name="Ni X.B."/>
            <person name="Tian J.H."/>
            <person name="Sheng Y."/>
            <person name="Liu T."/>
            <person name="Pan Y.S."/>
            <person name="Xia L.Y."/>
            <person name="Li J."/>
            <person name="Zhao F."/>
            <person name="Cao W.C."/>
        </authorList>
    </citation>
    <scope>NUCLEOTIDE SEQUENCE</scope>
    <source>
        <strain evidence="2">Rmic-2018</strain>
    </source>
</reference>
<feature type="region of interest" description="Disordered" evidence="1">
    <location>
        <begin position="1"/>
        <end position="29"/>
    </location>
</feature>
<dbReference type="AlphaFoldDB" id="A0A9J6EH67"/>
<comment type="caution">
    <text evidence="2">The sequence shown here is derived from an EMBL/GenBank/DDBJ whole genome shotgun (WGS) entry which is preliminary data.</text>
</comment>
<evidence type="ECO:0000256" key="1">
    <source>
        <dbReference type="SAM" id="MobiDB-lite"/>
    </source>
</evidence>
<sequence length="193" mass="21302">MNFTASKVNEDNMPSTEGSWNTVSANRKPSLSTRTRSELITFGYQLPPGTLTPKLPLYDLLATIIAAANLFLKTSVEVTLQAKPAQSLVFLKTHSPLIARLLLSLKTLEPNGKPIAIKPYAPILPISCLGVIHKFGGHFTSFQLLHDLESFTSDILAARIMGSTESVLITLAGTFIHRFVYFKRVPFRSMLSR</sequence>
<protein>
    <submittedName>
        <fullName evidence="2">Uncharacterized protein</fullName>
    </submittedName>
</protein>
<proteinExistence type="predicted"/>
<dbReference type="EMBL" id="JABSTU010000004">
    <property type="protein sequence ID" value="KAH8033461.1"/>
    <property type="molecule type" value="Genomic_DNA"/>
</dbReference>
<name>A0A9J6EH67_RHIMP</name>
<accession>A0A9J6EH67</accession>
<dbReference type="Proteomes" id="UP000821866">
    <property type="component" value="Chromosome 2"/>
</dbReference>